<feature type="region of interest" description="Disordered" evidence="1">
    <location>
        <begin position="79"/>
        <end position="105"/>
    </location>
</feature>
<protein>
    <submittedName>
        <fullName evidence="2">Uncharacterized protein</fullName>
    </submittedName>
</protein>
<organism evidence="2">
    <name type="scientific">Hemiselmis andersenii</name>
    <name type="common">Cryptophyte alga</name>
    <dbReference type="NCBI Taxonomy" id="464988"/>
    <lineage>
        <taxon>Eukaryota</taxon>
        <taxon>Cryptophyceae</taxon>
        <taxon>Cryptomonadales</taxon>
        <taxon>Hemiselmidaceae</taxon>
        <taxon>Hemiselmis</taxon>
    </lineage>
</organism>
<feature type="compositionally biased region" description="Low complexity" evidence="1">
    <location>
        <begin position="80"/>
        <end position="100"/>
    </location>
</feature>
<dbReference type="EMBL" id="HBFX01047905">
    <property type="protein sequence ID" value="CAD8977780.1"/>
    <property type="molecule type" value="Transcribed_RNA"/>
</dbReference>
<sequence>MTTHVSRATDDAVCQRSPTVDAAADSDAFESFVEIRHGGIVRHSASAARRSAARQAEFERAETDFATVKDKWRAAMIKRSSAGSMGGSMDSADSQSSSLSEGRTKRSSLRLVLRVMGKIASKVTLRTSSVGILMI</sequence>
<dbReference type="AlphaFoldDB" id="A0A7S1EKF0"/>
<name>A0A7S1EKF0_HEMAN</name>
<proteinExistence type="predicted"/>
<evidence type="ECO:0000256" key="1">
    <source>
        <dbReference type="SAM" id="MobiDB-lite"/>
    </source>
</evidence>
<reference evidence="2" key="1">
    <citation type="submission" date="2021-01" db="EMBL/GenBank/DDBJ databases">
        <authorList>
            <person name="Corre E."/>
            <person name="Pelletier E."/>
            <person name="Niang G."/>
            <person name="Scheremetjew M."/>
            <person name="Finn R."/>
            <person name="Kale V."/>
            <person name="Holt S."/>
            <person name="Cochrane G."/>
            <person name="Meng A."/>
            <person name="Brown T."/>
            <person name="Cohen L."/>
        </authorList>
    </citation>
    <scope>NUCLEOTIDE SEQUENCE</scope>
    <source>
        <strain evidence="2">CCMP644</strain>
    </source>
</reference>
<accession>A0A7S1EKF0</accession>
<evidence type="ECO:0000313" key="2">
    <source>
        <dbReference type="EMBL" id="CAD8977780.1"/>
    </source>
</evidence>
<gene>
    <name evidence="2" type="ORF">HAND00432_LOCUS28788</name>
</gene>